<dbReference type="RefSeq" id="WP_121199164.1">
    <property type="nucleotide sequence ID" value="NZ_RBKU01000001.1"/>
</dbReference>
<name>A0A495J3Y5_9SPHI</name>
<dbReference type="InterPro" id="IPR001763">
    <property type="entry name" value="Rhodanese-like_dom"/>
</dbReference>
<dbReference type="Pfam" id="PF00581">
    <property type="entry name" value="Rhodanese"/>
    <property type="match status" value="1"/>
</dbReference>
<sequence length="104" mass="11513">MNIFKQLFGASDEPDLQTIIKEGAFLVDVRNPSEFAGGHVKGSVNIPLDQIVTQLSKFKNKKNIVVFCQSGGRSMMAKSILTKSGIDNVINGKTWEQVNRFVNQ</sequence>
<dbReference type="PROSITE" id="PS50206">
    <property type="entry name" value="RHODANESE_3"/>
    <property type="match status" value="1"/>
</dbReference>
<dbReference type="InterPro" id="IPR036873">
    <property type="entry name" value="Rhodanese-like_dom_sf"/>
</dbReference>
<evidence type="ECO:0000313" key="2">
    <source>
        <dbReference type="EMBL" id="RKR83696.1"/>
    </source>
</evidence>
<comment type="caution">
    <text evidence="2">The sequence shown here is derived from an EMBL/GenBank/DDBJ whole genome shotgun (WGS) entry which is preliminary data.</text>
</comment>
<dbReference type="AlphaFoldDB" id="A0A495J3Y5"/>
<dbReference type="EMBL" id="RBKU01000001">
    <property type="protein sequence ID" value="RKR83696.1"/>
    <property type="molecule type" value="Genomic_DNA"/>
</dbReference>
<dbReference type="Gene3D" id="3.40.250.10">
    <property type="entry name" value="Rhodanese-like domain"/>
    <property type="match status" value="1"/>
</dbReference>
<keyword evidence="2" id="KW-0808">Transferase</keyword>
<keyword evidence="3" id="KW-1185">Reference proteome</keyword>
<dbReference type="GO" id="GO:0016740">
    <property type="term" value="F:transferase activity"/>
    <property type="evidence" value="ECO:0007669"/>
    <property type="project" value="UniProtKB-KW"/>
</dbReference>
<dbReference type="InterPro" id="IPR050229">
    <property type="entry name" value="GlpE_sulfurtransferase"/>
</dbReference>
<protein>
    <submittedName>
        <fullName evidence="2">Rhodanese-related sulfurtransferase</fullName>
    </submittedName>
</protein>
<dbReference type="PANTHER" id="PTHR43031">
    <property type="entry name" value="FAD-DEPENDENT OXIDOREDUCTASE"/>
    <property type="match status" value="1"/>
</dbReference>
<evidence type="ECO:0000259" key="1">
    <source>
        <dbReference type="PROSITE" id="PS50206"/>
    </source>
</evidence>
<reference evidence="2 3" key="1">
    <citation type="submission" date="2018-10" db="EMBL/GenBank/DDBJ databases">
        <title>Genomic Encyclopedia of Archaeal and Bacterial Type Strains, Phase II (KMG-II): from individual species to whole genera.</title>
        <authorList>
            <person name="Goeker M."/>
        </authorList>
    </citation>
    <scope>NUCLEOTIDE SEQUENCE [LARGE SCALE GENOMIC DNA]</scope>
    <source>
        <strain evidence="2 3">DSM 18602</strain>
    </source>
</reference>
<organism evidence="2 3">
    <name type="scientific">Mucilaginibacter gracilis</name>
    <dbReference type="NCBI Taxonomy" id="423350"/>
    <lineage>
        <taxon>Bacteria</taxon>
        <taxon>Pseudomonadati</taxon>
        <taxon>Bacteroidota</taxon>
        <taxon>Sphingobacteriia</taxon>
        <taxon>Sphingobacteriales</taxon>
        <taxon>Sphingobacteriaceae</taxon>
        <taxon>Mucilaginibacter</taxon>
    </lineage>
</organism>
<gene>
    <name evidence="2" type="ORF">BDD43_3910</name>
</gene>
<accession>A0A495J3Y5</accession>
<dbReference type="Proteomes" id="UP000268007">
    <property type="component" value="Unassembled WGS sequence"/>
</dbReference>
<dbReference type="CDD" id="cd00158">
    <property type="entry name" value="RHOD"/>
    <property type="match status" value="1"/>
</dbReference>
<dbReference type="SMART" id="SM00450">
    <property type="entry name" value="RHOD"/>
    <property type="match status" value="1"/>
</dbReference>
<proteinExistence type="predicted"/>
<dbReference type="OrthoDB" id="9808735at2"/>
<evidence type="ECO:0000313" key="3">
    <source>
        <dbReference type="Proteomes" id="UP000268007"/>
    </source>
</evidence>
<dbReference type="SUPFAM" id="SSF52821">
    <property type="entry name" value="Rhodanese/Cell cycle control phosphatase"/>
    <property type="match status" value="1"/>
</dbReference>
<dbReference type="PANTHER" id="PTHR43031:SF1">
    <property type="entry name" value="PYRIDINE NUCLEOTIDE-DISULPHIDE OXIDOREDUCTASE"/>
    <property type="match status" value="1"/>
</dbReference>
<feature type="domain" description="Rhodanese" evidence="1">
    <location>
        <begin position="20"/>
        <end position="97"/>
    </location>
</feature>